<dbReference type="PANTHER" id="PTHR16932:SF18">
    <property type="entry name" value="INTERFERON, ALPHA-INDUCIBLE PROTEIN 27-LIKE 2"/>
    <property type="match status" value="1"/>
</dbReference>
<dbReference type="AlphaFoldDB" id="A0AA39GBZ3"/>
<evidence type="ECO:0000256" key="3">
    <source>
        <dbReference type="ARBA" id="ARBA00022692"/>
    </source>
</evidence>
<evidence type="ECO:0000256" key="1">
    <source>
        <dbReference type="ARBA" id="ARBA00004141"/>
    </source>
</evidence>
<dbReference type="GO" id="GO:0016020">
    <property type="term" value="C:membrane"/>
    <property type="evidence" value="ECO:0007669"/>
    <property type="project" value="UniProtKB-SubCell"/>
</dbReference>
<comment type="caution">
    <text evidence="6">The sequence shown here is derived from an EMBL/GenBank/DDBJ whole genome shotgun (WGS) entry which is preliminary data.</text>
</comment>
<keyword evidence="5" id="KW-0472">Membrane</keyword>
<dbReference type="EMBL" id="JAPDFR010000008">
    <property type="protein sequence ID" value="KAK0384480.1"/>
    <property type="molecule type" value="Genomic_DNA"/>
</dbReference>
<keyword evidence="7" id="KW-1185">Reference proteome</keyword>
<evidence type="ECO:0000256" key="4">
    <source>
        <dbReference type="ARBA" id="ARBA00022989"/>
    </source>
</evidence>
<proteinExistence type="inferred from homology"/>
<evidence type="ECO:0000313" key="7">
    <source>
        <dbReference type="Proteomes" id="UP001175261"/>
    </source>
</evidence>
<evidence type="ECO:0000256" key="5">
    <source>
        <dbReference type="ARBA" id="ARBA00023136"/>
    </source>
</evidence>
<keyword evidence="3" id="KW-0812">Transmembrane</keyword>
<dbReference type="InterPro" id="IPR009311">
    <property type="entry name" value="IFI6/IFI27-like"/>
</dbReference>
<protein>
    <submittedName>
        <fullName evidence="6">Uncharacterized protein</fullName>
    </submittedName>
</protein>
<dbReference type="InterPro" id="IPR038213">
    <property type="entry name" value="IFI6/IFI27-like_sf"/>
</dbReference>
<accession>A0AA39GBZ3</accession>
<dbReference type="Pfam" id="PF06140">
    <property type="entry name" value="Ifi-6-16"/>
    <property type="match status" value="1"/>
</dbReference>
<organism evidence="6 7">
    <name type="scientific">Sarocladium strictum</name>
    <name type="common">Black bundle disease fungus</name>
    <name type="synonym">Acremonium strictum</name>
    <dbReference type="NCBI Taxonomy" id="5046"/>
    <lineage>
        <taxon>Eukaryota</taxon>
        <taxon>Fungi</taxon>
        <taxon>Dikarya</taxon>
        <taxon>Ascomycota</taxon>
        <taxon>Pezizomycotina</taxon>
        <taxon>Sordariomycetes</taxon>
        <taxon>Hypocreomycetidae</taxon>
        <taxon>Hypocreales</taxon>
        <taxon>Sarocladiaceae</taxon>
        <taxon>Sarocladium</taxon>
    </lineage>
</organism>
<dbReference type="PANTHER" id="PTHR16932">
    <property type="entry name" value="INTERFERON ALPHA-INDUCIBLE PROTEIN 27"/>
    <property type="match status" value="1"/>
</dbReference>
<dbReference type="Gene3D" id="6.10.110.10">
    <property type="match status" value="1"/>
</dbReference>
<sequence length="219" mass="23443">MGWLEDLAGDITRSAEEVAGNVAKHGSFIVNAIGESLKDGANATGNWVENEGMPSLWYAANTTETWIREESLPFLRATMDSFGTWIEDDVQPVFSEAIGFLKDHPELIALIAGGTISMFATEFLVTEFLAALGFTAEGVAAGSIAAAIHSLIGDVQMGSLFAILQSAGTGSSAFAVIVNIVRALEVTLLSMVALLELGPLYQLFEQIWEIAAEFLRQLL</sequence>
<gene>
    <name evidence="6" type="ORF">NLU13_8566</name>
</gene>
<dbReference type="Proteomes" id="UP001175261">
    <property type="component" value="Unassembled WGS sequence"/>
</dbReference>
<reference evidence="6" key="1">
    <citation type="submission" date="2022-10" db="EMBL/GenBank/DDBJ databases">
        <title>Determination and structural analysis of whole genome sequence of Sarocladium strictum F4-1.</title>
        <authorList>
            <person name="Hu L."/>
            <person name="Jiang Y."/>
        </authorList>
    </citation>
    <scope>NUCLEOTIDE SEQUENCE</scope>
    <source>
        <strain evidence="6">F4-1</strain>
    </source>
</reference>
<comment type="similarity">
    <text evidence="2">Belongs to the IFI6/IFI27 family.</text>
</comment>
<evidence type="ECO:0000313" key="6">
    <source>
        <dbReference type="EMBL" id="KAK0384480.1"/>
    </source>
</evidence>
<keyword evidence="4" id="KW-1133">Transmembrane helix</keyword>
<evidence type="ECO:0000256" key="2">
    <source>
        <dbReference type="ARBA" id="ARBA00007262"/>
    </source>
</evidence>
<name>A0AA39GBZ3_SARSR</name>
<comment type="subcellular location">
    <subcellularLocation>
        <location evidence="1">Membrane</location>
        <topology evidence="1">Multi-pass membrane protein</topology>
    </subcellularLocation>
</comment>